<evidence type="ECO:0000313" key="1">
    <source>
        <dbReference type="EMBL" id="KXB75831.1"/>
    </source>
</evidence>
<dbReference type="AlphaFoldDB" id="A0A134B7B8"/>
<organism evidence="1 2">
    <name type="scientific">Porphyromonas somerae</name>
    <dbReference type="NCBI Taxonomy" id="322095"/>
    <lineage>
        <taxon>Bacteria</taxon>
        <taxon>Pseudomonadati</taxon>
        <taxon>Bacteroidota</taxon>
        <taxon>Bacteroidia</taxon>
        <taxon>Bacteroidales</taxon>
        <taxon>Porphyromonadaceae</taxon>
        <taxon>Porphyromonas</taxon>
    </lineage>
</organism>
<dbReference type="EMBL" id="LSDK01000084">
    <property type="protein sequence ID" value="KXB75831.1"/>
    <property type="molecule type" value="Genomic_DNA"/>
</dbReference>
<evidence type="ECO:0000313" key="2">
    <source>
        <dbReference type="Proteomes" id="UP000070224"/>
    </source>
</evidence>
<proteinExistence type="predicted"/>
<protein>
    <submittedName>
        <fullName evidence="1">Uncharacterized protein</fullName>
    </submittedName>
</protein>
<keyword evidence="2" id="KW-1185">Reference proteome</keyword>
<reference evidence="2" key="1">
    <citation type="submission" date="2016-01" db="EMBL/GenBank/DDBJ databases">
        <authorList>
            <person name="Mitreva M."/>
            <person name="Pepin K.H."/>
            <person name="Mihindukulasuriya K.A."/>
            <person name="Fulton R."/>
            <person name="Fronick C."/>
            <person name="O'Laughlin M."/>
            <person name="Miner T."/>
            <person name="Herter B."/>
            <person name="Rosa B.A."/>
            <person name="Cordes M."/>
            <person name="Tomlinson C."/>
            <person name="Wollam A."/>
            <person name="Palsikar V.B."/>
            <person name="Mardis E.R."/>
            <person name="Wilson R.K."/>
        </authorList>
    </citation>
    <scope>NUCLEOTIDE SEQUENCE [LARGE SCALE GENOMIC DNA]</scope>
    <source>
        <strain evidence="2">KA00683</strain>
    </source>
</reference>
<dbReference type="STRING" id="322095.HMPREF3185_01271"/>
<sequence length="170" mass="19315">MEYLILPIIQHISNGMPELMVVDEDYGQLEVVDDDGKLMYELTYPAVLVDLEQVDWSEIQGGGQFGEARIKARLLIDCYEDTHVGSGTEMFIQQREEMRARMHQLLQGFHPSGSAGSGLVRIESKFYTFDHGIKVYQETYTCRVSEVITRQTTPPSSPVRIALETSIERP</sequence>
<dbReference type="Proteomes" id="UP000070224">
    <property type="component" value="Unassembled WGS sequence"/>
</dbReference>
<comment type="caution">
    <text evidence="1">The sequence shown here is derived from an EMBL/GenBank/DDBJ whole genome shotgun (WGS) entry which is preliminary data.</text>
</comment>
<gene>
    <name evidence="1" type="ORF">HMPREF3185_01271</name>
</gene>
<dbReference type="PATRIC" id="fig|322095.3.peg.1256"/>
<accession>A0A134B7B8</accession>
<name>A0A134B7B8_9PORP</name>